<feature type="domain" description="LicD/FKTN/FKRP nucleotidyltransferase" evidence="2">
    <location>
        <begin position="125"/>
        <end position="181"/>
    </location>
</feature>
<organism evidence="3 4">
    <name type="scientific">Paragonimus heterotremus</name>
    <dbReference type="NCBI Taxonomy" id="100268"/>
    <lineage>
        <taxon>Eukaryota</taxon>
        <taxon>Metazoa</taxon>
        <taxon>Spiralia</taxon>
        <taxon>Lophotrochozoa</taxon>
        <taxon>Platyhelminthes</taxon>
        <taxon>Trematoda</taxon>
        <taxon>Digenea</taxon>
        <taxon>Plagiorchiida</taxon>
        <taxon>Troglotremata</taxon>
        <taxon>Troglotrematidae</taxon>
        <taxon>Paragonimus</taxon>
    </lineage>
</organism>
<dbReference type="Proteomes" id="UP000748531">
    <property type="component" value="Unassembled WGS sequence"/>
</dbReference>
<keyword evidence="1" id="KW-1133">Transmembrane helix</keyword>
<proteinExistence type="predicted"/>
<dbReference type="Pfam" id="PF04991">
    <property type="entry name" value="LicD"/>
    <property type="match status" value="1"/>
</dbReference>
<keyword evidence="1" id="KW-0472">Membrane</keyword>
<reference evidence="3" key="1">
    <citation type="submission" date="2019-05" db="EMBL/GenBank/DDBJ databases">
        <title>Annotation for the trematode Paragonimus heterotremus.</title>
        <authorList>
            <person name="Choi Y.-J."/>
        </authorList>
    </citation>
    <scope>NUCLEOTIDE SEQUENCE</scope>
    <source>
        <strain evidence="3">LC</strain>
    </source>
</reference>
<evidence type="ECO:0000313" key="4">
    <source>
        <dbReference type="Proteomes" id="UP000748531"/>
    </source>
</evidence>
<sequence>MRLKLPRYRPRLLIGISTTLLVFYSVWIWLHPVDVQFSRVLLLNMFVVRPFHNQCHVDLLPNLSQLNWPEPQLSRKPVGQRVNGQLQVTPRSFEPNMSRGQRALFKHLLKLFSDLMFSNGMGDRFFLISGALLGSFRHHDSIPWDDDVDVLVDVTVRDKIHRLVQPFSPRYLLHSTDTRDKLFTKVLNSSMDTFDLECSRNTSSYPWGWPSLDIGYYVANATHIYELAVFSGRTTYWPRQLVFPLLFRPLGVHWYPTPYYTLRFLRVRDNFDANCLVTGWNHAFEFANAVLSQPCYKLGTRYAFVARRKSKDMLVSLDNELLWSPETQLVVAEEFLEVRWANGSGKTVFHVLQLPLHPSDLTIETYDYTKKY</sequence>
<evidence type="ECO:0000259" key="2">
    <source>
        <dbReference type="Pfam" id="PF04991"/>
    </source>
</evidence>
<feature type="transmembrane region" description="Helical" evidence="1">
    <location>
        <begin position="12"/>
        <end position="30"/>
    </location>
</feature>
<comment type="caution">
    <text evidence="3">The sequence shown here is derived from an EMBL/GenBank/DDBJ whole genome shotgun (WGS) entry which is preliminary data.</text>
</comment>
<evidence type="ECO:0000256" key="1">
    <source>
        <dbReference type="SAM" id="Phobius"/>
    </source>
</evidence>
<accession>A0A8J4WI26</accession>
<keyword evidence="4" id="KW-1185">Reference proteome</keyword>
<dbReference type="InterPro" id="IPR007074">
    <property type="entry name" value="LicD/FKTN/FKRP_NTP_transf"/>
</dbReference>
<dbReference type="OrthoDB" id="419198at2759"/>
<gene>
    <name evidence="3" type="ORF">PHET_03195</name>
</gene>
<protein>
    <recommendedName>
        <fullName evidence="2">LicD/FKTN/FKRP nucleotidyltransferase domain-containing protein</fullName>
    </recommendedName>
</protein>
<name>A0A8J4WI26_9TREM</name>
<keyword evidence="1" id="KW-0812">Transmembrane</keyword>
<dbReference type="GO" id="GO:0009100">
    <property type="term" value="P:glycoprotein metabolic process"/>
    <property type="evidence" value="ECO:0007669"/>
    <property type="project" value="UniProtKB-ARBA"/>
</dbReference>
<dbReference type="EMBL" id="LUCH01001379">
    <property type="protein sequence ID" value="KAF5403178.1"/>
    <property type="molecule type" value="Genomic_DNA"/>
</dbReference>
<dbReference type="AlphaFoldDB" id="A0A8J4WI26"/>
<evidence type="ECO:0000313" key="3">
    <source>
        <dbReference type="EMBL" id="KAF5403178.1"/>
    </source>
</evidence>